<dbReference type="AlphaFoldDB" id="A0A9P5Z588"/>
<evidence type="ECO:0000313" key="1">
    <source>
        <dbReference type="EMBL" id="KAF9479686.1"/>
    </source>
</evidence>
<accession>A0A9P5Z588</accession>
<protein>
    <submittedName>
        <fullName evidence="1">Uncharacterized protein</fullName>
    </submittedName>
</protein>
<name>A0A9P5Z588_9AGAR</name>
<dbReference type="EMBL" id="MU155208">
    <property type="protein sequence ID" value="KAF9479686.1"/>
    <property type="molecule type" value="Genomic_DNA"/>
</dbReference>
<proteinExistence type="predicted"/>
<comment type="caution">
    <text evidence="1">The sequence shown here is derived from an EMBL/GenBank/DDBJ whole genome shotgun (WGS) entry which is preliminary data.</text>
</comment>
<sequence length="67" mass="7321">MRHPRTAAPSFDHLNAHIDMLPLTCARMCMIDVFSNPSSRSSSSIHVAPLGPPSIYPYLCCGSYDLA</sequence>
<keyword evidence="2" id="KW-1185">Reference proteome</keyword>
<gene>
    <name evidence="1" type="ORF">BDN70DRAFT_674852</name>
</gene>
<evidence type="ECO:0000313" key="2">
    <source>
        <dbReference type="Proteomes" id="UP000807469"/>
    </source>
</evidence>
<reference evidence="1" key="1">
    <citation type="submission" date="2020-11" db="EMBL/GenBank/DDBJ databases">
        <authorList>
            <consortium name="DOE Joint Genome Institute"/>
            <person name="Ahrendt S."/>
            <person name="Riley R."/>
            <person name="Andreopoulos W."/>
            <person name="Labutti K."/>
            <person name="Pangilinan J."/>
            <person name="Ruiz-Duenas F.J."/>
            <person name="Barrasa J.M."/>
            <person name="Sanchez-Garcia M."/>
            <person name="Camarero S."/>
            <person name="Miyauchi S."/>
            <person name="Serrano A."/>
            <person name="Linde D."/>
            <person name="Babiker R."/>
            <person name="Drula E."/>
            <person name="Ayuso-Fernandez I."/>
            <person name="Pacheco R."/>
            <person name="Padilla G."/>
            <person name="Ferreira P."/>
            <person name="Barriuso J."/>
            <person name="Kellner H."/>
            <person name="Castanera R."/>
            <person name="Alfaro M."/>
            <person name="Ramirez L."/>
            <person name="Pisabarro A.G."/>
            <person name="Kuo A."/>
            <person name="Tritt A."/>
            <person name="Lipzen A."/>
            <person name="He G."/>
            <person name="Yan M."/>
            <person name="Ng V."/>
            <person name="Cullen D."/>
            <person name="Martin F."/>
            <person name="Rosso M.-N."/>
            <person name="Henrissat B."/>
            <person name="Hibbett D."/>
            <person name="Martinez A.T."/>
            <person name="Grigoriev I.V."/>
        </authorList>
    </citation>
    <scope>NUCLEOTIDE SEQUENCE</scope>
    <source>
        <strain evidence="1">CIRM-BRFM 674</strain>
    </source>
</reference>
<dbReference type="Proteomes" id="UP000807469">
    <property type="component" value="Unassembled WGS sequence"/>
</dbReference>
<organism evidence="1 2">
    <name type="scientific">Pholiota conissans</name>
    <dbReference type="NCBI Taxonomy" id="109636"/>
    <lineage>
        <taxon>Eukaryota</taxon>
        <taxon>Fungi</taxon>
        <taxon>Dikarya</taxon>
        <taxon>Basidiomycota</taxon>
        <taxon>Agaricomycotina</taxon>
        <taxon>Agaricomycetes</taxon>
        <taxon>Agaricomycetidae</taxon>
        <taxon>Agaricales</taxon>
        <taxon>Agaricineae</taxon>
        <taxon>Strophariaceae</taxon>
        <taxon>Pholiota</taxon>
    </lineage>
</organism>